<comment type="subcellular location">
    <subcellularLocation>
        <location evidence="1">Membrane</location>
        <topology evidence="1">Single-pass type I membrane protein</topology>
    </subcellularLocation>
</comment>
<keyword evidence="5" id="KW-0472">Membrane</keyword>
<accession>A0AAD8MDI8</accession>
<feature type="chain" id="PRO_5041910982" evidence="7">
    <location>
        <begin position="23"/>
        <end position="134"/>
    </location>
</feature>
<reference evidence="8" key="1">
    <citation type="submission" date="2023-02" db="EMBL/GenBank/DDBJ databases">
        <title>Genome of toxic invasive species Heracleum sosnowskyi carries increased number of genes despite the absence of recent whole-genome duplications.</title>
        <authorList>
            <person name="Schelkunov M."/>
            <person name="Shtratnikova V."/>
            <person name="Makarenko M."/>
            <person name="Klepikova A."/>
            <person name="Omelchenko D."/>
            <person name="Novikova G."/>
            <person name="Obukhova E."/>
            <person name="Bogdanov V."/>
            <person name="Penin A."/>
            <person name="Logacheva M."/>
        </authorList>
    </citation>
    <scope>NUCLEOTIDE SEQUENCE</scope>
    <source>
        <strain evidence="8">Hsosn_3</strain>
        <tissue evidence="8">Leaf</tissue>
    </source>
</reference>
<evidence type="ECO:0000256" key="3">
    <source>
        <dbReference type="ARBA" id="ARBA00022729"/>
    </source>
</evidence>
<keyword evidence="2" id="KW-0812">Transmembrane</keyword>
<gene>
    <name evidence="8" type="ORF">POM88_037702</name>
</gene>
<dbReference type="PANTHER" id="PTHR48063:SF112">
    <property type="entry name" value="RECEPTOR LIKE PROTEIN 30-LIKE"/>
    <property type="match status" value="1"/>
</dbReference>
<dbReference type="EMBL" id="JAUIZM010000008">
    <property type="protein sequence ID" value="KAK1371610.1"/>
    <property type="molecule type" value="Genomic_DNA"/>
</dbReference>
<comment type="caution">
    <text evidence="8">The sequence shown here is derived from an EMBL/GenBank/DDBJ whole genome shotgun (WGS) entry which is preliminary data.</text>
</comment>
<name>A0AAD8MDI8_9APIA</name>
<evidence type="ECO:0000313" key="9">
    <source>
        <dbReference type="Proteomes" id="UP001237642"/>
    </source>
</evidence>
<dbReference type="Pfam" id="PF00560">
    <property type="entry name" value="LRR_1"/>
    <property type="match status" value="3"/>
</dbReference>
<dbReference type="InterPro" id="IPR001611">
    <property type="entry name" value="Leu-rich_rpt"/>
</dbReference>
<feature type="signal peptide" evidence="7">
    <location>
        <begin position="1"/>
        <end position="22"/>
    </location>
</feature>
<keyword evidence="3 7" id="KW-0732">Signal</keyword>
<evidence type="ECO:0000256" key="4">
    <source>
        <dbReference type="ARBA" id="ARBA00022989"/>
    </source>
</evidence>
<keyword evidence="6" id="KW-0325">Glycoprotein</keyword>
<organism evidence="8 9">
    <name type="scientific">Heracleum sosnowskyi</name>
    <dbReference type="NCBI Taxonomy" id="360622"/>
    <lineage>
        <taxon>Eukaryota</taxon>
        <taxon>Viridiplantae</taxon>
        <taxon>Streptophyta</taxon>
        <taxon>Embryophyta</taxon>
        <taxon>Tracheophyta</taxon>
        <taxon>Spermatophyta</taxon>
        <taxon>Magnoliopsida</taxon>
        <taxon>eudicotyledons</taxon>
        <taxon>Gunneridae</taxon>
        <taxon>Pentapetalae</taxon>
        <taxon>asterids</taxon>
        <taxon>campanulids</taxon>
        <taxon>Apiales</taxon>
        <taxon>Apiaceae</taxon>
        <taxon>Apioideae</taxon>
        <taxon>apioid superclade</taxon>
        <taxon>Tordylieae</taxon>
        <taxon>Tordyliinae</taxon>
        <taxon>Heracleum</taxon>
    </lineage>
</organism>
<evidence type="ECO:0000313" key="8">
    <source>
        <dbReference type="EMBL" id="KAK1371610.1"/>
    </source>
</evidence>
<dbReference type="GO" id="GO:0016020">
    <property type="term" value="C:membrane"/>
    <property type="evidence" value="ECO:0007669"/>
    <property type="project" value="UniProtKB-SubCell"/>
</dbReference>
<dbReference type="InterPro" id="IPR046956">
    <property type="entry name" value="RLP23-like"/>
</dbReference>
<dbReference type="PANTHER" id="PTHR48063">
    <property type="entry name" value="LRR RECEPTOR-LIKE KINASE"/>
    <property type="match status" value="1"/>
</dbReference>
<evidence type="ECO:0000256" key="5">
    <source>
        <dbReference type="ARBA" id="ARBA00023136"/>
    </source>
</evidence>
<protein>
    <submittedName>
        <fullName evidence="8">Uncharacterized protein</fullName>
    </submittedName>
</protein>
<evidence type="ECO:0000256" key="1">
    <source>
        <dbReference type="ARBA" id="ARBA00004479"/>
    </source>
</evidence>
<evidence type="ECO:0000256" key="7">
    <source>
        <dbReference type="SAM" id="SignalP"/>
    </source>
</evidence>
<keyword evidence="9" id="KW-1185">Reference proteome</keyword>
<sequence>MVNITSMIPASLTNLFFLSALGLRGCGLYGEIPTGIFLLPNILILDVGRNRKLSGHMPEIVDSSLKLEELRLDYTDISGKLPDSIRELKSLRILDIKNCLFSGFIPATVSNMTTLTSLDLSRNYFSEHFFCSRK</sequence>
<evidence type="ECO:0000256" key="2">
    <source>
        <dbReference type="ARBA" id="ARBA00022692"/>
    </source>
</evidence>
<dbReference type="AlphaFoldDB" id="A0AAD8MDI8"/>
<reference evidence="8" key="2">
    <citation type="submission" date="2023-05" db="EMBL/GenBank/DDBJ databases">
        <authorList>
            <person name="Schelkunov M.I."/>
        </authorList>
    </citation>
    <scope>NUCLEOTIDE SEQUENCE</scope>
    <source>
        <strain evidence="8">Hsosn_3</strain>
        <tissue evidence="8">Leaf</tissue>
    </source>
</reference>
<dbReference type="InterPro" id="IPR032675">
    <property type="entry name" value="LRR_dom_sf"/>
</dbReference>
<dbReference type="SUPFAM" id="SSF52058">
    <property type="entry name" value="L domain-like"/>
    <property type="match status" value="1"/>
</dbReference>
<proteinExistence type="predicted"/>
<dbReference type="Proteomes" id="UP001237642">
    <property type="component" value="Unassembled WGS sequence"/>
</dbReference>
<evidence type="ECO:0000256" key="6">
    <source>
        <dbReference type="ARBA" id="ARBA00023180"/>
    </source>
</evidence>
<dbReference type="Gene3D" id="3.80.10.10">
    <property type="entry name" value="Ribonuclease Inhibitor"/>
    <property type="match status" value="1"/>
</dbReference>
<keyword evidence="4" id="KW-1133">Transmembrane helix</keyword>